<gene>
    <name evidence="3 5" type="ORF">P152DRAFT_451452</name>
</gene>
<dbReference type="Proteomes" id="UP000504638">
    <property type="component" value="Unplaced"/>
</dbReference>
<feature type="compositionally biased region" description="Low complexity" evidence="2">
    <location>
        <begin position="69"/>
        <end position="92"/>
    </location>
</feature>
<dbReference type="OrthoDB" id="4188028at2759"/>
<name>A0A6G1FWB5_9PEZI</name>
<reference evidence="3 5" key="1">
    <citation type="submission" date="2020-01" db="EMBL/GenBank/DDBJ databases">
        <authorList>
            <consortium name="DOE Joint Genome Institute"/>
            <person name="Haridas S."/>
            <person name="Albert R."/>
            <person name="Binder M."/>
            <person name="Bloem J."/>
            <person name="Labutti K."/>
            <person name="Salamov A."/>
            <person name="Andreopoulos B."/>
            <person name="Baker S.E."/>
            <person name="Barry K."/>
            <person name="Bills G."/>
            <person name="Bluhm B.H."/>
            <person name="Cannon C."/>
            <person name="Castanera R."/>
            <person name="Culley D.E."/>
            <person name="Daum C."/>
            <person name="Ezra D."/>
            <person name="Gonzalez J.B."/>
            <person name="Henrissat B."/>
            <person name="Kuo A."/>
            <person name="Liang C."/>
            <person name="Lipzen A."/>
            <person name="Lutzoni F."/>
            <person name="Magnuson J."/>
            <person name="Mondo S."/>
            <person name="Nolan M."/>
            <person name="Ohm R."/>
            <person name="Pangilinan J."/>
            <person name="Park H.-J."/>
            <person name="Ramirez L."/>
            <person name="Alfaro M."/>
            <person name="Sun H."/>
            <person name="Tritt A."/>
            <person name="Yoshinaga Y."/>
            <person name="Zwiers L.-H."/>
            <person name="Turgeon B.G."/>
            <person name="Goodwin S.B."/>
            <person name="Spatafora J.W."/>
            <person name="Crous P.W."/>
            <person name="Grigoriev I.V."/>
        </authorList>
    </citation>
    <scope>NUCLEOTIDE SEQUENCE</scope>
    <source>
        <strain evidence="3 5">CBS 781.70</strain>
    </source>
</reference>
<feature type="compositionally biased region" description="Low complexity" evidence="2">
    <location>
        <begin position="977"/>
        <end position="991"/>
    </location>
</feature>
<feature type="compositionally biased region" description="Pro residues" evidence="2">
    <location>
        <begin position="906"/>
        <end position="920"/>
    </location>
</feature>
<protein>
    <submittedName>
        <fullName evidence="3 5">Uncharacterized protein</fullName>
    </submittedName>
</protein>
<reference evidence="5" key="3">
    <citation type="submission" date="2025-04" db="UniProtKB">
        <authorList>
            <consortium name="RefSeq"/>
        </authorList>
    </citation>
    <scope>IDENTIFICATION</scope>
    <source>
        <strain evidence="5">CBS 781.70</strain>
    </source>
</reference>
<keyword evidence="1" id="KW-0175">Coiled coil</keyword>
<organism evidence="3">
    <name type="scientific">Eremomyces bilateralis CBS 781.70</name>
    <dbReference type="NCBI Taxonomy" id="1392243"/>
    <lineage>
        <taxon>Eukaryota</taxon>
        <taxon>Fungi</taxon>
        <taxon>Dikarya</taxon>
        <taxon>Ascomycota</taxon>
        <taxon>Pezizomycotina</taxon>
        <taxon>Dothideomycetes</taxon>
        <taxon>Dothideomycetes incertae sedis</taxon>
        <taxon>Eremomycetales</taxon>
        <taxon>Eremomycetaceae</taxon>
        <taxon>Eremomyces</taxon>
    </lineage>
</organism>
<dbReference type="GeneID" id="54418799"/>
<dbReference type="AlphaFoldDB" id="A0A6G1FWB5"/>
<feature type="compositionally biased region" description="Basic residues" evidence="2">
    <location>
        <begin position="94"/>
        <end position="112"/>
    </location>
</feature>
<feature type="region of interest" description="Disordered" evidence="2">
    <location>
        <begin position="593"/>
        <end position="688"/>
    </location>
</feature>
<feature type="compositionally biased region" description="Basic and acidic residues" evidence="2">
    <location>
        <begin position="1065"/>
        <end position="1078"/>
    </location>
</feature>
<feature type="compositionally biased region" description="Basic residues" evidence="2">
    <location>
        <begin position="937"/>
        <end position="952"/>
    </location>
</feature>
<feature type="compositionally biased region" description="Basic and acidic residues" evidence="2">
    <location>
        <begin position="13"/>
        <end position="44"/>
    </location>
</feature>
<feature type="compositionally biased region" description="Basic and acidic residues" evidence="2">
    <location>
        <begin position="593"/>
        <end position="647"/>
    </location>
</feature>
<evidence type="ECO:0000313" key="4">
    <source>
        <dbReference type="Proteomes" id="UP000504638"/>
    </source>
</evidence>
<evidence type="ECO:0000313" key="3">
    <source>
        <dbReference type="EMBL" id="KAF1810074.1"/>
    </source>
</evidence>
<reference evidence="5" key="2">
    <citation type="submission" date="2020-04" db="EMBL/GenBank/DDBJ databases">
        <authorList>
            <consortium name="NCBI Genome Project"/>
        </authorList>
    </citation>
    <scope>NUCLEOTIDE SEQUENCE</scope>
    <source>
        <strain evidence="5">CBS 781.70</strain>
    </source>
</reference>
<feature type="compositionally biased region" description="Pro residues" evidence="2">
    <location>
        <begin position="805"/>
        <end position="876"/>
    </location>
</feature>
<feature type="compositionally biased region" description="Basic residues" evidence="2">
    <location>
        <begin position="1055"/>
        <end position="1064"/>
    </location>
</feature>
<evidence type="ECO:0000313" key="5">
    <source>
        <dbReference type="RefSeq" id="XP_033531705.1"/>
    </source>
</evidence>
<feature type="compositionally biased region" description="Basic residues" evidence="2">
    <location>
        <begin position="172"/>
        <end position="184"/>
    </location>
</feature>
<feature type="compositionally biased region" description="Polar residues" evidence="2">
    <location>
        <begin position="775"/>
        <end position="787"/>
    </location>
</feature>
<feature type="coiled-coil region" evidence="1">
    <location>
        <begin position="215"/>
        <end position="246"/>
    </location>
</feature>
<evidence type="ECO:0000256" key="2">
    <source>
        <dbReference type="SAM" id="MobiDB-lite"/>
    </source>
</evidence>
<feature type="region of interest" description="Disordered" evidence="2">
    <location>
        <begin position="716"/>
        <end position="1130"/>
    </location>
</feature>
<feature type="region of interest" description="Disordered" evidence="2">
    <location>
        <begin position="463"/>
        <end position="540"/>
    </location>
</feature>
<feature type="region of interest" description="Disordered" evidence="2">
    <location>
        <begin position="1"/>
        <end position="184"/>
    </location>
</feature>
<evidence type="ECO:0000256" key="1">
    <source>
        <dbReference type="SAM" id="Coils"/>
    </source>
</evidence>
<feature type="compositionally biased region" description="Low complexity" evidence="2">
    <location>
        <begin position="998"/>
        <end position="1009"/>
    </location>
</feature>
<dbReference type="EMBL" id="ML975168">
    <property type="protein sequence ID" value="KAF1810074.1"/>
    <property type="molecule type" value="Genomic_DNA"/>
</dbReference>
<feature type="compositionally biased region" description="Basic and acidic residues" evidence="2">
    <location>
        <begin position="742"/>
        <end position="751"/>
    </location>
</feature>
<dbReference type="RefSeq" id="XP_033531705.1">
    <property type="nucleotide sequence ID" value="XM_033678229.1"/>
</dbReference>
<feature type="compositionally biased region" description="Pro residues" evidence="2">
    <location>
        <begin position="960"/>
        <end position="976"/>
    </location>
</feature>
<feature type="compositionally biased region" description="Basic and acidic residues" evidence="2">
    <location>
        <begin position="522"/>
        <end position="540"/>
    </location>
</feature>
<feature type="compositionally biased region" description="Basic and acidic residues" evidence="2">
    <location>
        <begin position="1118"/>
        <end position="1130"/>
    </location>
</feature>
<accession>A0A6G1FWB5</accession>
<feature type="compositionally biased region" description="Acidic residues" evidence="2">
    <location>
        <begin position="151"/>
        <end position="164"/>
    </location>
</feature>
<sequence>MTRHLSLSCKGCPTDDHHRMAAGKRSREPEPDVPSKRLALDSEVAKSGNETPADSDVAMEPDVTVGNDASEAPESSEAPTAAPTIVTPTSRGGYRGRVRGSRGGRGRGRGRGGRWATRADAGHSTPAAGSTRSEVNGDDADQSTQPRNGDEDVDGVDDVAEEAGAEIVAQKRQGRGRLPGRRGRYGPEVAAAIIRAKELKGCFKAVASAMKPYLEELNKRALDELKQESEEARNRLEEMEATKEIQLYLSRRLDERVKEVEAMKQVKLKWAERKNEGEKYLIQEKWNRKLEAAEVDVIETVEGCLLAFAHSSTIRLSDRRVEEEDAATDDGRILPTEDERSLGARGLFKERLLSTKYTHSGSRTLKPNDLERFAADSRLKRGMDQQLDVLILDSDWVDSLLEPSWVYRRPFIPPKAPNNQTKNQIDPELLRAVYDAQDESVDENLEEQGLPEISTEEHGVVAEVDVGMKRRRTKGKKIATPTGKGKAKVGAETAPGSATDLADKSGPGPSSQPEGYYIAKSVEGDARESTESGDQLADRRHMEICAIIPNKSTDTHTGGEDVDREAAALNALMELKGQYTRVASQQIRVGHTEQLREARVGERKRSHSEQRDIEEKMEAERTSREFEEKMEAERQSRKEAEERERPSTRPRSATRGKKITDLLNAPHELESPILKSEPKQQPSMKQWRVEPTPTTIIHQGSIPVSTFSIRTEDGKYNSQNRENKQAGIATQTVFSLNPNDPSLERASEKATKRGKTFWQAISKGAHGATPPPPQSGRTSSPEKSGSAMSPFIPGPHGGYQFHVPGAPPPPPNAPGAFPPPPPGYSYALPPPPGHPHHLSPPPPSPQTPYWRFPPPNTGPPPPPTPYWIQYPPPPLPSQYSTSPTAAPPQTQGSPNPPAAGPVSIAPHPPPTPTAPHPPQSPYNGPQYGGPTILPAPIHHHHTQQMQNHHHHTIPSQLPLAPAPPERPPTHPPPSHPPSASSAPGIAPSPGSGIPPSPGSGIAPSPVSGIAPSPVAGITPTPVSGIPGIAPSPISGAPAFAQGGVSITPAWESRRRQAGAKRGRARREELAAVMRERGETVATEGGGVRRDGGSGRGGGPGSRGPRRGRGARGSMGEVTRFKSYEPPVAKE</sequence>
<keyword evidence="4" id="KW-1185">Reference proteome</keyword>
<proteinExistence type="predicted"/>
<feature type="compositionally biased region" description="Polar residues" evidence="2">
    <location>
        <begin position="728"/>
        <end position="740"/>
    </location>
</feature>